<evidence type="ECO:0000256" key="1">
    <source>
        <dbReference type="SAM" id="Phobius"/>
    </source>
</evidence>
<dbReference type="Proteomes" id="UP001152087">
    <property type="component" value="Unassembled WGS sequence"/>
</dbReference>
<evidence type="ECO:0000313" key="2">
    <source>
        <dbReference type="EMBL" id="KAJ4192155.1"/>
    </source>
</evidence>
<dbReference type="EMBL" id="JAOQAV010000008">
    <property type="protein sequence ID" value="KAJ4192155.1"/>
    <property type="molecule type" value="Genomic_DNA"/>
</dbReference>
<keyword evidence="1" id="KW-0472">Membrane</keyword>
<keyword evidence="3" id="KW-1185">Reference proteome</keyword>
<evidence type="ECO:0000313" key="3">
    <source>
        <dbReference type="Proteomes" id="UP001152087"/>
    </source>
</evidence>
<keyword evidence="1" id="KW-1133">Transmembrane helix</keyword>
<gene>
    <name evidence="2" type="ORF">NW755_004285</name>
</gene>
<organism evidence="2 3">
    <name type="scientific">Fusarium falciforme</name>
    <dbReference type="NCBI Taxonomy" id="195108"/>
    <lineage>
        <taxon>Eukaryota</taxon>
        <taxon>Fungi</taxon>
        <taxon>Dikarya</taxon>
        <taxon>Ascomycota</taxon>
        <taxon>Pezizomycotina</taxon>
        <taxon>Sordariomycetes</taxon>
        <taxon>Hypocreomycetidae</taxon>
        <taxon>Hypocreales</taxon>
        <taxon>Nectriaceae</taxon>
        <taxon>Fusarium</taxon>
        <taxon>Fusarium solani species complex</taxon>
    </lineage>
</organism>
<dbReference type="AlphaFoldDB" id="A0A9W8RCA1"/>
<proteinExistence type="predicted"/>
<reference evidence="2" key="1">
    <citation type="submission" date="2022-09" db="EMBL/GenBank/DDBJ databases">
        <title>Fusarium specimens isolated from Avocado Roots.</title>
        <authorList>
            <person name="Stajich J."/>
            <person name="Roper C."/>
            <person name="Heimlech-Rivalta G."/>
        </authorList>
    </citation>
    <scope>NUCLEOTIDE SEQUENCE</scope>
    <source>
        <strain evidence="2">A02</strain>
    </source>
</reference>
<comment type="caution">
    <text evidence="2">The sequence shown here is derived from an EMBL/GenBank/DDBJ whole genome shotgun (WGS) entry which is preliminary data.</text>
</comment>
<feature type="transmembrane region" description="Helical" evidence="1">
    <location>
        <begin position="20"/>
        <end position="37"/>
    </location>
</feature>
<keyword evidence="1" id="KW-0812">Transmembrane</keyword>
<accession>A0A9W8RCA1</accession>
<protein>
    <submittedName>
        <fullName evidence="2">Uncharacterized protein</fullName>
    </submittedName>
</protein>
<sequence length="53" mass="5805">MCIGSIVNINIGIIGYSRRYTEAIAIAIAIAIANFYLSGPARQPFHIMCILYS</sequence>
<name>A0A9W8RCA1_9HYPO</name>